<feature type="compositionally biased region" description="Polar residues" evidence="1">
    <location>
        <begin position="198"/>
        <end position="216"/>
    </location>
</feature>
<feature type="compositionally biased region" description="Basic and acidic residues" evidence="1">
    <location>
        <begin position="377"/>
        <end position="387"/>
    </location>
</feature>
<reference evidence="2 3" key="1">
    <citation type="journal article" date="2020" name="ISME J.">
        <title>Uncovering the hidden diversity of litter-decomposition mechanisms in mushroom-forming fungi.</title>
        <authorList>
            <person name="Floudas D."/>
            <person name="Bentzer J."/>
            <person name="Ahren D."/>
            <person name="Johansson T."/>
            <person name="Persson P."/>
            <person name="Tunlid A."/>
        </authorList>
    </citation>
    <scope>NUCLEOTIDE SEQUENCE [LARGE SCALE GENOMIC DNA]</scope>
    <source>
        <strain evidence="2 3">CBS 175.51</strain>
    </source>
</reference>
<dbReference type="Proteomes" id="UP000541558">
    <property type="component" value="Unassembled WGS sequence"/>
</dbReference>
<evidence type="ECO:0008006" key="4">
    <source>
        <dbReference type="Google" id="ProtNLM"/>
    </source>
</evidence>
<protein>
    <recommendedName>
        <fullName evidence="4">BHLH domain-containing protein</fullName>
    </recommendedName>
</protein>
<keyword evidence="3" id="KW-1185">Reference proteome</keyword>
<feature type="compositionally biased region" description="Polar residues" evidence="1">
    <location>
        <begin position="20"/>
        <end position="40"/>
    </location>
</feature>
<dbReference type="OrthoDB" id="5778525at2759"/>
<dbReference type="InterPro" id="IPR036638">
    <property type="entry name" value="HLH_DNA-bd_sf"/>
</dbReference>
<feature type="region of interest" description="Disordered" evidence="1">
    <location>
        <begin position="20"/>
        <end position="43"/>
    </location>
</feature>
<feature type="region of interest" description="Disordered" evidence="1">
    <location>
        <begin position="198"/>
        <end position="311"/>
    </location>
</feature>
<feature type="compositionally biased region" description="Polar residues" evidence="1">
    <location>
        <begin position="295"/>
        <end position="305"/>
    </location>
</feature>
<dbReference type="SUPFAM" id="SSF47459">
    <property type="entry name" value="HLH, helix-loop-helix DNA-binding domain"/>
    <property type="match status" value="1"/>
</dbReference>
<feature type="compositionally biased region" description="Basic and acidic residues" evidence="1">
    <location>
        <begin position="459"/>
        <end position="471"/>
    </location>
</feature>
<feature type="compositionally biased region" description="Low complexity" evidence="1">
    <location>
        <begin position="246"/>
        <end position="275"/>
    </location>
</feature>
<feature type="region of interest" description="Disordered" evidence="1">
    <location>
        <begin position="441"/>
        <end position="510"/>
    </location>
</feature>
<feature type="region of interest" description="Disordered" evidence="1">
    <location>
        <begin position="353"/>
        <end position="388"/>
    </location>
</feature>
<dbReference type="Gene3D" id="4.10.280.10">
    <property type="entry name" value="Helix-loop-helix DNA-binding domain"/>
    <property type="match status" value="1"/>
</dbReference>
<evidence type="ECO:0000256" key="1">
    <source>
        <dbReference type="SAM" id="MobiDB-lite"/>
    </source>
</evidence>
<proteinExistence type="predicted"/>
<name>A0A8H5CIL0_9AGAR</name>
<sequence length="510" mass="55882">METLLTPTESLAFQSFLTSVDTSQPPNDWATYASQFSPNSLRRDDDEIILDSAPHSPPDNDPLTKATKDLMSLDAPGWANTSMMSGHSQLHHPQHPQQHLMYGSQHMQHHQHEQQHQSLLTQPLHRQRAYSTTHDSFPFLNQKNNFQASNSHFQQAPQHQAYGHPNQHQLNQQQPLNLTHINSPKSPAEFFTYPAHLRQSQQQPATNHATGPSLTRSQSQGSSSALPPKRPIRSSATARTLPSPNAASSSTTASRQQRVAHASQQQQTRSSQSQSPRPNGGSTTASGAAKPALLSPSQKKANHIQSEQKRRANIRRGYEALCETVPALREAIREEEEEMRLGAVNAAAGMANGKGKAAGKKRATKKKDSEDGVGSSARDKIDGRAGPRSENVVLSKSMCFSLMTWRSVVDVSSPSSSAIDYLNDLLSERTNLLSRLQRARSMLPPGHPGLIPLSPNPPWEREWKGGEGKFGDEEEEAEESEGDAEVDEDGDNSQMSGTKGKQKRNGANSG</sequence>
<comment type="caution">
    <text evidence="2">The sequence shown here is derived from an EMBL/GenBank/DDBJ whole genome shotgun (WGS) entry which is preliminary data.</text>
</comment>
<accession>A0A8H5CIL0</accession>
<dbReference type="AlphaFoldDB" id="A0A8H5CIL0"/>
<organism evidence="2 3">
    <name type="scientific">Ephemerocybe angulata</name>
    <dbReference type="NCBI Taxonomy" id="980116"/>
    <lineage>
        <taxon>Eukaryota</taxon>
        <taxon>Fungi</taxon>
        <taxon>Dikarya</taxon>
        <taxon>Basidiomycota</taxon>
        <taxon>Agaricomycotina</taxon>
        <taxon>Agaricomycetes</taxon>
        <taxon>Agaricomycetidae</taxon>
        <taxon>Agaricales</taxon>
        <taxon>Agaricineae</taxon>
        <taxon>Psathyrellaceae</taxon>
        <taxon>Ephemerocybe</taxon>
    </lineage>
</organism>
<feature type="compositionally biased region" description="Polar residues" evidence="1">
    <location>
        <begin position="234"/>
        <end position="245"/>
    </location>
</feature>
<feature type="compositionally biased region" description="Polar residues" evidence="1">
    <location>
        <begin position="276"/>
        <end position="286"/>
    </location>
</feature>
<feature type="compositionally biased region" description="Acidic residues" evidence="1">
    <location>
        <begin position="472"/>
        <end position="491"/>
    </location>
</feature>
<evidence type="ECO:0000313" key="2">
    <source>
        <dbReference type="EMBL" id="KAF5342350.1"/>
    </source>
</evidence>
<gene>
    <name evidence="2" type="ORF">D9611_001930</name>
</gene>
<feature type="compositionally biased region" description="Polar residues" evidence="1">
    <location>
        <begin position="492"/>
        <end position="510"/>
    </location>
</feature>
<dbReference type="GO" id="GO:0046983">
    <property type="term" value="F:protein dimerization activity"/>
    <property type="evidence" value="ECO:0007669"/>
    <property type="project" value="InterPro"/>
</dbReference>
<evidence type="ECO:0000313" key="3">
    <source>
        <dbReference type="Proteomes" id="UP000541558"/>
    </source>
</evidence>
<dbReference type="EMBL" id="JAACJK010000001">
    <property type="protein sequence ID" value="KAF5342350.1"/>
    <property type="molecule type" value="Genomic_DNA"/>
</dbReference>